<reference evidence="2 3" key="1">
    <citation type="submission" date="2013-05" db="EMBL/GenBank/DDBJ databases">
        <title>Genome assembly of Chondromyces apiculatus DSM 436.</title>
        <authorList>
            <person name="Sharma G."/>
            <person name="Khatri I."/>
            <person name="Kaur C."/>
            <person name="Mayilraj S."/>
            <person name="Subramanian S."/>
        </authorList>
    </citation>
    <scope>NUCLEOTIDE SEQUENCE [LARGE SCALE GENOMIC DNA]</scope>
    <source>
        <strain evidence="2 3">DSM 436</strain>
    </source>
</reference>
<dbReference type="STRING" id="1192034.CAP_6376"/>
<comment type="caution">
    <text evidence="2">The sequence shown here is derived from an EMBL/GenBank/DDBJ whole genome shotgun (WGS) entry which is preliminary data.</text>
</comment>
<organism evidence="2 3">
    <name type="scientific">Chondromyces apiculatus DSM 436</name>
    <dbReference type="NCBI Taxonomy" id="1192034"/>
    <lineage>
        <taxon>Bacteria</taxon>
        <taxon>Pseudomonadati</taxon>
        <taxon>Myxococcota</taxon>
        <taxon>Polyangia</taxon>
        <taxon>Polyangiales</taxon>
        <taxon>Polyangiaceae</taxon>
        <taxon>Chondromyces</taxon>
    </lineage>
</organism>
<accession>A0A017T149</accession>
<feature type="coiled-coil region" evidence="1">
    <location>
        <begin position="105"/>
        <end position="132"/>
    </location>
</feature>
<keyword evidence="1" id="KW-0175">Coiled coil</keyword>
<dbReference type="EMBL" id="ASRX01000053">
    <property type="protein sequence ID" value="EYF02953.1"/>
    <property type="molecule type" value="Genomic_DNA"/>
</dbReference>
<protein>
    <recommendedName>
        <fullName evidence="4">Molecular chaperone DnaJ</fullName>
    </recommendedName>
</protein>
<dbReference type="Proteomes" id="UP000019678">
    <property type="component" value="Unassembled WGS sequence"/>
</dbReference>
<dbReference type="eggNOG" id="ENOG5031H5X">
    <property type="taxonomic scope" value="Bacteria"/>
</dbReference>
<dbReference type="RefSeq" id="WP_044246892.1">
    <property type="nucleotide sequence ID" value="NZ_ASRX01000053.1"/>
</dbReference>
<dbReference type="AlphaFoldDB" id="A0A017T149"/>
<evidence type="ECO:0008006" key="4">
    <source>
        <dbReference type="Google" id="ProtNLM"/>
    </source>
</evidence>
<keyword evidence="3" id="KW-1185">Reference proteome</keyword>
<evidence type="ECO:0000313" key="2">
    <source>
        <dbReference type="EMBL" id="EYF02953.1"/>
    </source>
</evidence>
<evidence type="ECO:0000256" key="1">
    <source>
        <dbReference type="SAM" id="Coils"/>
    </source>
</evidence>
<gene>
    <name evidence="2" type="ORF">CAP_6376</name>
</gene>
<dbReference type="OrthoDB" id="5516917at2"/>
<proteinExistence type="predicted"/>
<sequence>MGRGDEALGRIRDNPFYVLGLRPAATRMEVEREGQKLLGMLELKLKSAGTYATPVGPGERTPDKVRRAMAELRDPEKRLGHELWARLTPDSGEEPERSGTRRVTALEAAELAEEAELEAMAAEAAAEARAREGENPLAPWPEALQALGWAAGRSAR</sequence>
<name>A0A017T149_9BACT</name>
<evidence type="ECO:0000313" key="3">
    <source>
        <dbReference type="Proteomes" id="UP000019678"/>
    </source>
</evidence>